<sequence length="276" mass="30655">MTENSEFRPLPEATGVPVAHLHRETPAVFRGMASDWPAVSTWTFPYLASLAPSLPVQLVAGNREKDRTAFTRSTLGEYLEPLTRDSSADHDQTYLKEFDLLKQFPGLRGDLRHERMFPRGSVSSCSSWIGPARARTGLHHDLLDNFAVQIAGTKRFYLARPGTVERAGALSTKYDSWARLSRVGIAELAADGDPAAGDDFFAVDLEPGDVLYVPARWWHEVVNLSAGILLSGFFGSRMRVASLWARVRLRDTLHRAGLLSPENCTCHAERRGAQHQ</sequence>
<dbReference type="PROSITE" id="PS51184">
    <property type="entry name" value="JMJC"/>
    <property type="match status" value="1"/>
</dbReference>
<keyword evidence="3" id="KW-1185">Reference proteome</keyword>
<dbReference type="Gene3D" id="2.60.120.650">
    <property type="entry name" value="Cupin"/>
    <property type="match status" value="1"/>
</dbReference>
<dbReference type="Proteomes" id="UP001596012">
    <property type="component" value="Unassembled WGS sequence"/>
</dbReference>
<gene>
    <name evidence="2" type="ORF">ACFPH6_30815</name>
</gene>
<protein>
    <submittedName>
        <fullName evidence="2">Cupin-like domain-containing protein</fullName>
    </submittedName>
</protein>
<feature type="domain" description="JmjC" evidence="1">
    <location>
        <begin position="93"/>
        <end position="251"/>
    </location>
</feature>
<dbReference type="InterPro" id="IPR041667">
    <property type="entry name" value="Cupin_8"/>
</dbReference>
<dbReference type="EMBL" id="JBHSFG010000054">
    <property type="protein sequence ID" value="MFC4468869.1"/>
    <property type="molecule type" value="Genomic_DNA"/>
</dbReference>
<name>A0ABV8YXR4_9ACTN</name>
<dbReference type="Pfam" id="PF13621">
    <property type="entry name" value="Cupin_8"/>
    <property type="match status" value="1"/>
</dbReference>
<reference evidence="3" key="1">
    <citation type="journal article" date="2019" name="Int. J. Syst. Evol. Microbiol.">
        <title>The Global Catalogue of Microorganisms (GCM) 10K type strain sequencing project: providing services to taxonomists for standard genome sequencing and annotation.</title>
        <authorList>
            <consortium name="The Broad Institute Genomics Platform"/>
            <consortium name="The Broad Institute Genome Sequencing Center for Infectious Disease"/>
            <person name="Wu L."/>
            <person name="Ma J."/>
        </authorList>
    </citation>
    <scope>NUCLEOTIDE SEQUENCE [LARGE SCALE GENOMIC DNA]</scope>
    <source>
        <strain evidence="3">DT43</strain>
    </source>
</reference>
<evidence type="ECO:0000259" key="1">
    <source>
        <dbReference type="PROSITE" id="PS51184"/>
    </source>
</evidence>
<evidence type="ECO:0000313" key="3">
    <source>
        <dbReference type="Proteomes" id="UP001596012"/>
    </source>
</evidence>
<dbReference type="RefSeq" id="WP_386347019.1">
    <property type="nucleotide sequence ID" value="NZ_JBHSFG010000054.1"/>
</dbReference>
<evidence type="ECO:0000313" key="2">
    <source>
        <dbReference type="EMBL" id="MFC4468869.1"/>
    </source>
</evidence>
<proteinExistence type="predicted"/>
<dbReference type="PANTHER" id="PTHR12461:SF105">
    <property type="entry name" value="HYPOXIA-INDUCIBLE FACTOR 1-ALPHA INHIBITOR"/>
    <property type="match status" value="1"/>
</dbReference>
<comment type="caution">
    <text evidence="2">The sequence shown here is derived from an EMBL/GenBank/DDBJ whole genome shotgun (WGS) entry which is preliminary data.</text>
</comment>
<dbReference type="InterPro" id="IPR003347">
    <property type="entry name" value="JmjC_dom"/>
</dbReference>
<accession>A0ABV8YXR4</accession>
<organism evidence="2 3">
    <name type="scientific">Streptomyces xiangluensis</name>
    <dbReference type="NCBI Taxonomy" id="2665720"/>
    <lineage>
        <taxon>Bacteria</taxon>
        <taxon>Bacillati</taxon>
        <taxon>Actinomycetota</taxon>
        <taxon>Actinomycetes</taxon>
        <taxon>Kitasatosporales</taxon>
        <taxon>Streptomycetaceae</taxon>
        <taxon>Streptomyces</taxon>
    </lineage>
</organism>
<dbReference type="PANTHER" id="PTHR12461">
    <property type="entry name" value="HYPOXIA-INDUCIBLE FACTOR 1 ALPHA INHIBITOR-RELATED"/>
    <property type="match status" value="1"/>
</dbReference>
<dbReference type="SUPFAM" id="SSF51197">
    <property type="entry name" value="Clavaminate synthase-like"/>
    <property type="match status" value="1"/>
</dbReference>
<dbReference type="SMART" id="SM00558">
    <property type="entry name" value="JmjC"/>
    <property type="match status" value="1"/>
</dbReference>